<evidence type="ECO:0000313" key="2">
    <source>
        <dbReference type="Proteomes" id="UP001417504"/>
    </source>
</evidence>
<accession>A0AAP0JQF7</accession>
<evidence type="ECO:0000313" key="1">
    <source>
        <dbReference type="EMBL" id="KAK9138074.1"/>
    </source>
</evidence>
<organism evidence="1 2">
    <name type="scientific">Stephania japonica</name>
    <dbReference type="NCBI Taxonomy" id="461633"/>
    <lineage>
        <taxon>Eukaryota</taxon>
        <taxon>Viridiplantae</taxon>
        <taxon>Streptophyta</taxon>
        <taxon>Embryophyta</taxon>
        <taxon>Tracheophyta</taxon>
        <taxon>Spermatophyta</taxon>
        <taxon>Magnoliopsida</taxon>
        <taxon>Ranunculales</taxon>
        <taxon>Menispermaceae</taxon>
        <taxon>Menispermoideae</taxon>
        <taxon>Cissampelideae</taxon>
        <taxon>Stephania</taxon>
    </lineage>
</organism>
<comment type="caution">
    <text evidence="1">The sequence shown here is derived from an EMBL/GenBank/DDBJ whole genome shotgun (WGS) entry which is preliminary data.</text>
</comment>
<keyword evidence="2" id="KW-1185">Reference proteome</keyword>
<dbReference type="AlphaFoldDB" id="A0AAP0JQF7"/>
<gene>
    <name evidence="1" type="ORF">Sjap_008668</name>
</gene>
<dbReference type="Proteomes" id="UP001417504">
    <property type="component" value="Unassembled WGS sequence"/>
</dbReference>
<sequence length="112" mass="13248">MEQLGLYVSTFFHDRDVLRVINDDLWTFNRQALLLKQMKLLDRLGSMDMNGMEIWVQIYKLPMGFMNEKVVEQIGNGIEKNVKTTCRVLRTCGSNICESRYELMFENRFISK</sequence>
<protein>
    <recommendedName>
        <fullName evidence="3">DUF4283 domain-containing protein</fullName>
    </recommendedName>
</protein>
<proteinExistence type="predicted"/>
<dbReference type="EMBL" id="JBBNAE010000003">
    <property type="protein sequence ID" value="KAK9138074.1"/>
    <property type="molecule type" value="Genomic_DNA"/>
</dbReference>
<reference evidence="1 2" key="1">
    <citation type="submission" date="2024-01" db="EMBL/GenBank/DDBJ databases">
        <title>Genome assemblies of Stephania.</title>
        <authorList>
            <person name="Yang L."/>
        </authorList>
    </citation>
    <scope>NUCLEOTIDE SEQUENCE [LARGE SCALE GENOMIC DNA]</scope>
    <source>
        <strain evidence="1">QJT</strain>
        <tissue evidence="1">Leaf</tissue>
    </source>
</reference>
<name>A0AAP0JQF7_9MAGN</name>
<evidence type="ECO:0008006" key="3">
    <source>
        <dbReference type="Google" id="ProtNLM"/>
    </source>
</evidence>